<dbReference type="Proteomes" id="UP000886998">
    <property type="component" value="Unassembled WGS sequence"/>
</dbReference>
<reference evidence="1" key="1">
    <citation type="submission" date="2020-08" db="EMBL/GenBank/DDBJ databases">
        <title>Multicomponent nature underlies the extraordinary mechanical properties of spider dragline silk.</title>
        <authorList>
            <person name="Kono N."/>
            <person name="Nakamura H."/>
            <person name="Mori M."/>
            <person name="Yoshida Y."/>
            <person name="Ohtoshi R."/>
            <person name="Malay A.D."/>
            <person name="Moran D.A.P."/>
            <person name="Tomita M."/>
            <person name="Numata K."/>
            <person name="Arakawa K."/>
        </authorList>
    </citation>
    <scope>NUCLEOTIDE SEQUENCE</scope>
</reference>
<organism evidence="1 2">
    <name type="scientific">Trichonephila inaurata madagascariensis</name>
    <dbReference type="NCBI Taxonomy" id="2747483"/>
    <lineage>
        <taxon>Eukaryota</taxon>
        <taxon>Metazoa</taxon>
        <taxon>Ecdysozoa</taxon>
        <taxon>Arthropoda</taxon>
        <taxon>Chelicerata</taxon>
        <taxon>Arachnida</taxon>
        <taxon>Araneae</taxon>
        <taxon>Araneomorphae</taxon>
        <taxon>Entelegynae</taxon>
        <taxon>Araneoidea</taxon>
        <taxon>Nephilidae</taxon>
        <taxon>Trichonephila</taxon>
        <taxon>Trichonephila inaurata</taxon>
    </lineage>
</organism>
<evidence type="ECO:0000313" key="2">
    <source>
        <dbReference type="Proteomes" id="UP000886998"/>
    </source>
</evidence>
<dbReference type="AlphaFoldDB" id="A0A8X7CI25"/>
<comment type="caution">
    <text evidence="1">The sequence shown here is derived from an EMBL/GenBank/DDBJ whole genome shotgun (WGS) entry which is preliminary data.</text>
</comment>
<gene>
    <name evidence="1" type="ORF">TNIN_233391</name>
</gene>
<accession>A0A8X7CI25</accession>
<evidence type="ECO:0000313" key="1">
    <source>
        <dbReference type="EMBL" id="GFY69633.1"/>
    </source>
</evidence>
<sequence>MIRETLVVGALRTDFFPLGVFCLPPRMPQFRRETLSVGFLPLPLGVFGPPSRCHRREEKLLELGFPLIGVLFFPAVASKIRNSASLFSLGTLCQGNFRCIGSSLHHERKTLQDSDLSGIPLQGRVRLWSDCISNTKGCDSTFHLAFEPLEEPLHDSEPTSLPLQGQVTAC</sequence>
<keyword evidence="2" id="KW-1185">Reference proteome</keyword>
<name>A0A8X7CI25_9ARAC</name>
<proteinExistence type="predicted"/>
<protein>
    <submittedName>
        <fullName evidence="1">Uncharacterized protein</fullName>
    </submittedName>
</protein>
<dbReference type="EMBL" id="BMAV01017726">
    <property type="protein sequence ID" value="GFY69633.1"/>
    <property type="molecule type" value="Genomic_DNA"/>
</dbReference>